<proteinExistence type="inferred from homology"/>
<dbReference type="SUPFAM" id="SSF56053">
    <property type="entry name" value="Ribosomal protein L6"/>
    <property type="match status" value="1"/>
</dbReference>
<dbReference type="InterPro" id="IPR019906">
    <property type="entry name" value="Ribosomal_uL6_bac-type"/>
</dbReference>
<dbReference type="GO" id="GO:0006412">
    <property type="term" value="P:translation"/>
    <property type="evidence" value="ECO:0007669"/>
    <property type="project" value="InterPro"/>
</dbReference>
<dbReference type="PIRSF" id="PIRSF002162">
    <property type="entry name" value="Ribosomal_L6"/>
    <property type="match status" value="1"/>
</dbReference>
<organism evidence="5">
    <name type="scientific">Nephromyces sp. ex Molgula occidentalis</name>
    <dbReference type="NCBI Taxonomy" id="2544991"/>
    <lineage>
        <taxon>Eukaryota</taxon>
        <taxon>Sar</taxon>
        <taxon>Alveolata</taxon>
        <taxon>Apicomplexa</taxon>
        <taxon>Aconoidasida</taxon>
        <taxon>Nephromycida</taxon>
        <taxon>Nephromyces</taxon>
    </lineage>
</organism>
<accession>A0A5C1H8R6</accession>
<dbReference type="GO" id="GO:0005840">
    <property type="term" value="C:ribosome"/>
    <property type="evidence" value="ECO:0007669"/>
    <property type="project" value="UniProtKB-KW"/>
</dbReference>
<dbReference type="Gene3D" id="3.90.930.12">
    <property type="entry name" value="Ribosomal protein L6, alpha-beta domain"/>
    <property type="match status" value="1"/>
</dbReference>
<evidence type="ECO:0000256" key="3">
    <source>
        <dbReference type="ARBA" id="ARBA00023274"/>
    </source>
</evidence>
<dbReference type="InterPro" id="IPR000702">
    <property type="entry name" value="Ribosomal_uL6-like"/>
</dbReference>
<comment type="similarity">
    <text evidence="1">Belongs to the universal ribosomal protein uL6 family.</text>
</comment>
<gene>
    <name evidence="5" type="primary">rpl6</name>
</gene>
<keyword evidence="4" id="KW-0472">Membrane</keyword>
<dbReference type="EMBL" id="MK573209">
    <property type="protein sequence ID" value="QEM01859.1"/>
    <property type="molecule type" value="Genomic_DNA"/>
</dbReference>
<dbReference type="GO" id="GO:0019843">
    <property type="term" value="F:rRNA binding"/>
    <property type="evidence" value="ECO:0007669"/>
    <property type="project" value="InterPro"/>
</dbReference>
<keyword evidence="2 5" id="KW-0689">Ribosomal protein</keyword>
<keyword evidence="4" id="KW-1133">Transmembrane helix</keyword>
<keyword evidence="4" id="KW-0812">Transmembrane</keyword>
<reference evidence="5" key="1">
    <citation type="journal article" date="2019" name="Genome Biol. Evol.">
        <title>Nephromyces represents a diverse and novel lineage of the Apicomplexa that has retained apicoplasts.</title>
        <authorList>
            <person name="Munoz-Gomez S.A."/>
            <person name="Durnin K."/>
            <person name="Eme L."/>
            <person name="Paight C."/>
            <person name="Lane C.E."/>
            <person name="Saffo M.B."/>
            <person name="Slamovits C.H."/>
        </authorList>
    </citation>
    <scope>NUCLEOTIDE SEQUENCE</scope>
    <source>
        <strain evidence="5">688</strain>
    </source>
</reference>
<dbReference type="PRINTS" id="PR00059">
    <property type="entry name" value="RIBOSOMALL6"/>
</dbReference>
<dbReference type="GO" id="GO:0003735">
    <property type="term" value="F:structural constituent of ribosome"/>
    <property type="evidence" value="ECO:0007669"/>
    <property type="project" value="InterPro"/>
</dbReference>
<evidence type="ECO:0000313" key="5">
    <source>
        <dbReference type="EMBL" id="QEM01859.1"/>
    </source>
</evidence>
<dbReference type="GO" id="GO:1990904">
    <property type="term" value="C:ribonucleoprotein complex"/>
    <property type="evidence" value="ECO:0007669"/>
    <property type="project" value="UniProtKB-KW"/>
</dbReference>
<evidence type="ECO:0000256" key="4">
    <source>
        <dbReference type="SAM" id="Phobius"/>
    </source>
</evidence>
<dbReference type="AlphaFoldDB" id="A0A5C1H8R6"/>
<evidence type="ECO:0000256" key="2">
    <source>
        <dbReference type="ARBA" id="ARBA00022980"/>
    </source>
</evidence>
<evidence type="ECO:0000256" key="1">
    <source>
        <dbReference type="ARBA" id="ARBA00009356"/>
    </source>
</evidence>
<dbReference type="InterPro" id="IPR036789">
    <property type="entry name" value="Ribosomal_uL6-like_a/b-dom_sf"/>
</dbReference>
<protein>
    <submittedName>
        <fullName evidence="5">50S ribosomal protein L6</fullName>
    </submittedName>
</protein>
<sequence>MIYINQLKLSNNNILNILDNKTKLNKLLIKHNNKYIYINIINYININITLNYIYISLKPNFLISKKFFILFNKLIKKNILNNTFNYSIKLMISGIGYFFKVKNNNTLTIKVENTHLINIILPKDINFNIENNGLVLILKSFNKELLTLIASKIKLSSKFNIYKGKGIYYSDEKINLKNTKKIKTS</sequence>
<name>A0A5C1H8R6_9APIC</name>
<keyword evidence="3" id="KW-0687">Ribonucleoprotein</keyword>
<feature type="transmembrane region" description="Helical" evidence="4">
    <location>
        <begin position="35"/>
        <end position="57"/>
    </location>
</feature>